<evidence type="ECO:0000313" key="3">
    <source>
        <dbReference type="Proteomes" id="UP001430356"/>
    </source>
</evidence>
<comment type="caution">
    <text evidence="2">The sequence shown here is derived from an EMBL/GenBank/DDBJ whole genome shotgun (WGS) entry which is preliminary data.</text>
</comment>
<name>A0AAW0F3K5_9TRYP</name>
<evidence type="ECO:0000313" key="2">
    <source>
        <dbReference type="EMBL" id="KAK7200211.1"/>
    </source>
</evidence>
<organism evidence="2 3">
    <name type="scientific">Novymonas esmeraldas</name>
    <dbReference type="NCBI Taxonomy" id="1808958"/>
    <lineage>
        <taxon>Eukaryota</taxon>
        <taxon>Discoba</taxon>
        <taxon>Euglenozoa</taxon>
        <taxon>Kinetoplastea</taxon>
        <taxon>Metakinetoplastina</taxon>
        <taxon>Trypanosomatida</taxon>
        <taxon>Trypanosomatidae</taxon>
        <taxon>Novymonas</taxon>
    </lineage>
</organism>
<accession>A0AAW0F3K5</accession>
<keyword evidence="3" id="KW-1185">Reference proteome</keyword>
<reference evidence="2 3" key="1">
    <citation type="journal article" date="2021" name="MBio">
        <title>A New Model Trypanosomatid, Novymonas esmeraldas: Genomic Perception of Its 'Candidatus Pandoraea novymonadis' Endosymbiont.</title>
        <authorList>
            <person name="Zakharova A."/>
            <person name="Saura A."/>
            <person name="Butenko A."/>
            <person name="Podesvova L."/>
            <person name="Warmusova S."/>
            <person name="Kostygov A.Y."/>
            <person name="Nenarokova A."/>
            <person name="Lukes J."/>
            <person name="Opperdoes F.R."/>
            <person name="Yurchenko V."/>
        </authorList>
    </citation>
    <scope>NUCLEOTIDE SEQUENCE [LARGE SCALE GENOMIC DNA]</scope>
    <source>
        <strain evidence="2 3">E262AT.01</strain>
    </source>
</reference>
<dbReference type="InterPro" id="IPR045399">
    <property type="entry name" value="Tc-38"/>
</dbReference>
<sequence>MSILPAPPILDVLGRPGPWWLSHLFQDSPAAADSAGVATTAAQHLKLGAWMTGDVSGTVIKLWRNDLLAASCLPLEEAEATLTHGRQLRRVSETRGDVDLHVDFADFLSCEGVALTKATTEVQLLTARTLQRAYTSPFWLTQGQMGQCWSEIANWKLRRAASTTVLPLREKFHDSDIFVELGGGDEGGERYVNVDEVTATRGTSALLRRCLSLFRVFTPISVRTRRPFDARVALRLRAECFHSGCWCSVWGTEEDYASSGFAALEGAIGVHVVDTLGNPLFLIHALCTTAPLDVLVSCYPNESLLISGTV</sequence>
<dbReference type="Pfam" id="PF20054">
    <property type="entry name" value="Tc-38"/>
    <property type="match status" value="1"/>
</dbReference>
<evidence type="ECO:0000259" key="1">
    <source>
        <dbReference type="Pfam" id="PF20054"/>
    </source>
</evidence>
<gene>
    <name evidence="2" type="ORF">NESM_000072500</name>
</gene>
<proteinExistence type="predicted"/>
<dbReference type="EMBL" id="JAECZO010000004">
    <property type="protein sequence ID" value="KAK7200211.1"/>
    <property type="molecule type" value="Genomic_DNA"/>
</dbReference>
<protein>
    <recommendedName>
        <fullName evidence="1">Trypanosoma Tc-38 (p38) protein domain-containing protein</fullName>
    </recommendedName>
</protein>
<feature type="domain" description="Trypanosoma Tc-38 (p38) protein" evidence="1">
    <location>
        <begin position="225"/>
        <end position="291"/>
    </location>
</feature>
<dbReference type="Proteomes" id="UP001430356">
    <property type="component" value="Unassembled WGS sequence"/>
</dbReference>
<dbReference type="AlphaFoldDB" id="A0AAW0F3K5"/>